<dbReference type="EC" id="2.4.-.-" evidence="3"/>
<reference evidence="4" key="2">
    <citation type="journal article" date="2019" name="Int. J. Syst. Evol. Microbiol.">
        <title>The Global Catalogue of Microorganisms (GCM) 10K type strain sequencing project: providing services to taxonomists for standard genome sequencing and annotation.</title>
        <authorList>
            <consortium name="The Broad Institute Genomics Platform"/>
            <consortium name="The Broad Institute Genome Sequencing Center for Infectious Disease"/>
            <person name="Wu L."/>
            <person name="Ma J."/>
        </authorList>
    </citation>
    <scope>NUCLEOTIDE SEQUENCE [LARGE SCALE GENOMIC DNA]</scope>
    <source>
        <strain evidence="4">CECT 7184</strain>
    </source>
</reference>
<keyword evidence="4" id="KW-1185">Reference proteome</keyword>
<dbReference type="RefSeq" id="WP_290362469.1">
    <property type="nucleotide sequence ID" value="NZ_JAUFQU010000001.1"/>
</dbReference>
<gene>
    <name evidence="2" type="ORF">QW060_04560</name>
    <name evidence="3" type="ORF">QW060_20420</name>
</gene>
<feature type="domain" description="Glycosyl transferase family 1" evidence="1">
    <location>
        <begin position="178"/>
        <end position="343"/>
    </location>
</feature>
<evidence type="ECO:0000259" key="1">
    <source>
        <dbReference type="Pfam" id="PF00534"/>
    </source>
</evidence>
<dbReference type="Gene3D" id="3.40.50.2000">
    <property type="entry name" value="Glycogen Phosphorylase B"/>
    <property type="match status" value="2"/>
</dbReference>
<dbReference type="Pfam" id="PF00534">
    <property type="entry name" value="Glycos_transf_1"/>
    <property type="match status" value="1"/>
</dbReference>
<dbReference type="EMBL" id="JAUFQU010000001">
    <property type="protein sequence ID" value="MDN3706396.1"/>
    <property type="molecule type" value="Genomic_DNA"/>
</dbReference>
<sequence>MKILHISGAKSWGGNEQQLLNTVVELNKQDTVNYIFGMRDSILEQRCKEIGLHFIDSQLKKISDFKNVSFLQGLLKKHNFDVVHLHTSDALTLFAYFSFLHKTTAKVFFSKKGIGASSSFLSRIKYNLSSICKIICVSSLVKKDFEKMIQPKNRHKLLVLPDNVNSAIIHQTKPFLLKEKYQIAADEFLIGSIANHTKAKDLFTMVDVVHELIVNRAKTHIRCIQIGGFTKLTPEIRAYAEKKGVSDAIIFTDSIANASVFCDEMNVFLVTSEREGGPSSALEAMLFKVPVVSTQVGLMDEIIQSGENGYLAPVKGVQQLADGVEYFMENKEAGHSFGEKNYEMIIQEFNSEKITEELIKIYKSLC</sequence>
<dbReference type="Proteomes" id="UP001242368">
    <property type="component" value="Unassembled WGS sequence"/>
</dbReference>
<reference evidence="3" key="1">
    <citation type="journal article" date="2014" name="Int. J. Syst. Evol. Microbiol.">
        <title>Complete genome of a new Firmicutes species belonging to the dominant human colonic microbiota ('Ruminococcus bicirculans') reveals two chromosomes and a selective capacity to utilize plant glucans.</title>
        <authorList>
            <consortium name="NISC Comparative Sequencing Program"/>
            <person name="Wegmann U."/>
            <person name="Louis P."/>
            <person name="Goesmann A."/>
            <person name="Henrissat B."/>
            <person name="Duncan S.H."/>
            <person name="Flint H.J."/>
        </authorList>
    </citation>
    <scope>NUCLEOTIDE SEQUENCE</scope>
    <source>
        <strain evidence="3">CECT 7184</strain>
    </source>
</reference>
<reference evidence="3" key="3">
    <citation type="submission" date="2023-06" db="EMBL/GenBank/DDBJ databases">
        <authorList>
            <person name="Lucena T."/>
            <person name="Sun Q."/>
        </authorList>
    </citation>
    <scope>NUCLEOTIDE SEQUENCE</scope>
    <source>
        <strain evidence="3">CECT 7184</strain>
    </source>
</reference>
<dbReference type="CDD" id="cd03801">
    <property type="entry name" value="GT4_PimA-like"/>
    <property type="match status" value="1"/>
</dbReference>
<dbReference type="PANTHER" id="PTHR12526:SF630">
    <property type="entry name" value="GLYCOSYLTRANSFERASE"/>
    <property type="match status" value="1"/>
</dbReference>
<dbReference type="GO" id="GO:0016757">
    <property type="term" value="F:glycosyltransferase activity"/>
    <property type="evidence" value="ECO:0007669"/>
    <property type="project" value="UniProtKB-KW"/>
</dbReference>
<organism evidence="3 4">
    <name type="scientific">Paenimyroides ceti</name>
    <dbReference type="NCBI Taxonomy" id="395087"/>
    <lineage>
        <taxon>Bacteria</taxon>
        <taxon>Pseudomonadati</taxon>
        <taxon>Bacteroidota</taxon>
        <taxon>Flavobacteriia</taxon>
        <taxon>Flavobacteriales</taxon>
        <taxon>Flavobacteriaceae</taxon>
        <taxon>Paenimyroides</taxon>
    </lineage>
</organism>
<dbReference type="EMBL" id="JAUFQU010000032">
    <property type="protein sequence ID" value="MDN3709378.1"/>
    <property type="molecule type" value="Genomic_DNA"/>
</dbReference>
<keyword evidence="3" id="KW-0328">Glycosyltransferase</keyword>
<dbReference type="InterPro" id="IPR001296">
    <property type="entry name" value="Glyco_trans_1"/>
</dbReference>
<comment type="caution">
    <text evidence="3">The sequence shown here is derived from an EMBL/GenBank/DDBJ whole genome shotgun (WGS) entry which is preliminary data.</text>
</comment>
<evidence type="ECO:0000313" key="2">
    <source>
        <dbReference type="EMBL" id="MDN3706396.1"/>
    </source>
</evidence>
<accession>A0ABT8CXU9</accession>
<protein>
    <submittedName>
        <fullName evidence="3">Glycosyltransferase family 4 protein</fullName>
        <ecNumber evidence="3">2.4.-.-</ecNumber>
    </submittedName>
</protein>
<dbReference type="PANTHER" id="PTHR12526">
    <property type="entry name" value="GLYCOSYLTRANSFERASE"/>
    <property type="match status" value="1"/>
</dbReference>
<evidence type="ECO:0000313" key="3">
    <source>
        <dbReference type="EMBL" id="MDN3709378.1"/>
    </source>
</evidence>
<dbReference type="SUPFAM" id="SSF53756">
    <property type="entry name" value="UDP-Glycosyltransferase/glycogen phosphorylase"/>
    <property type="match status" value="1"/>
</dbReference>
<name>A0ABT8CXU9_9FLAO</name>
<proteinExistence type="predicted"/>
<keyword evidence="3" id="KW-0808">Transferase</keyword>
<evidence type="ECO:0000313" key="4">
    <source>
        <dbReference type="Proteomes" id="UP001242368"/>
    </source>
</evidence>